<keyword evidence="4" id="KW-0410">Iron transport</keyword>
<evidence type="ECO:0000256" key="7">
    <source>
        <dbReference type="ARBA" id="ARBA00023004"/>
    </source>
</evidence>
<dbReference type="Gene3D" id="2.170.130.10">
    <property type="entry name" value="TonB-dependent receptor, plug domain"/>
    <property type="match status" value="1"/>
</dbReference>
<keyword evidence="2 12" id="KW-0813">Transport</keyword>
<dbReference type="Pfam" id="PF07715">
    <property type="entry name" value="Plug"/>
    <property type="match status" value="1"/>
</dbReference>
<dbReference type="InterPro" id="IPR039426">
    <property type="entry name" value="TonB-dep_rcpt-like"/>
</dbReference>
<dbReference type="Pfam" id="PF00593">
    <property type="entry name" value="TonB_dep_Rec_b-barrel"/>
    <property type="match status" value="1"/>
</dbReference>
<dbReference type="PANTHER" id="PTHR32552:SF68">
    <property type="entry name" value="FERRICHROME OUTER MEMBRANE TRANSPORTER_PHAGE RECEPTOR"/>
    <property type="match status" value="1"/>
</dbReference>
<keyword evidence="6" id="KW-0732">Signal</keyword>
<dbReference type="PROSITE" id="PS52016">
    <property type="entry name" value="TONB_DEPENDENT_REC_3"/>
    <property type="match status" value="1"/>
</dbReference>
<keyword evidence="5 12" id="KW-0812">Transmembrane</keyword>
<dbReference type="InterPro" id="IPR000531">
    <property type="entry name" value="Beta-barrel_TonB"/>
</dbReference>
<keyword evidence="10 12" id="KW-0472">Membrane</keyword>
<evidence type="ECO:0000256" key="8">
    <source>
        <dbReference type="ARBA" id="ARBA00023065"/>
    </source>
</evidence>
<evidence type="ECO:0000259" key="15">
    <source>
        <dbReference type="Pfam" id="PF07715"/>
    </source>
</evidence>
<dbReference type="AlphaFoldDB" id="A0A255ZGK6"/>
<evidence type="ECO:0000256" key="5">
    <source>
        <dbReference type="ARBA" id="ARBA00022692"/>
    </source>
</evidence>
<gene>
    <name evidence="16" type="ORF">CHX27_13495</name>
</gene>
<dbReference type="RefSeq" id="WP_094487282.1">
    <property type="nucleotide sequence ID" value="NZ_NOXX01000220.1"/>
</dbReference>
<keyword evidence="11 12" id="KW-0998">Cell outer membrane</keyword>
<evidence type="ECO:0000256" key="10">
    <source>
        <dbReference type="ARBA" id="ARBA00023136"/>
    </source>
</evidence>
<accession>A0A255ZGK6</accession>
<keyword evidence="3 12" id="KW-1134">Transmembrane beta strand</keyword>
<keyword evidence="7" id="KW-0408">Iron</keyword>
<dbReference type="InterPro" id="IPR037066">
    <property type="entry name" value="Plug_dom_sf"/>
</dbReference>
<dbReference type="InterPro" id="IPR036942">
    <property type="entry name" value="Beta-barrel_TonB_sf"/>
</dbReference>
<dbReference type="InterPro" id="IPR012910">
    <property type="entry name" value="Plug_dom"/>
</dbReference>
<evidence type="ECO:0000259" key="14">
    <source>
        <dbReference type="Pfam" id="PF00593"/>
    </source>
</evidence>
<evidence type="ECO:0000313" key="17">
    <source>
        <dbReference type="Proteomes" id="UP000216035"/>
    </source>
</evidence>
<keyword evidence="16" id="KW-0675">Receptor</keyword>
<evidence type="ECO:0000256" key="1">
    <source>
        <dbReference type="ARBA" id="ARBA00004571"/>
    </source>
</evidence>
<dbReference type="SUPFAM" id="SSF56935">
    <property type="entry name" value="Porins"/>
    <property type="match status" value="1"/>
</dbReference>
<name>A0A255ZGK6_9FLAO</name>
<evidence type="ECO:0000256" key="12">
    <source>
        <dbReference type="PROSITE-ProRule" id="PRU01360"/>
    </source>
</evidence>
<proteinExistence type="inferred from homology"/>
<protein>
    <submittedName>
        <fullName evidence="16">TonB-dependent receptor</fullName>
    </submittedName>
</protein>
<evidence type="ECO:0000256" key="6">
    <source>
        <dbReference type="ARBA" id="ARBA00022729"/>
    </source>
</evidence>
<comment type="subcellular location">
    <subcellularLocation>
        <location evidence="1 12">Cell outer membrane</location>
        <topology evidence="1 12">Multi-pass membrane protein</topology>
    </subcellularLocation>
</comment>
<evidence type="ECO:0000256" key="9">
    <source>
        <dbReference type="ARBA" id="ARBA00023077"/>
    </source>
</evidence>
<dbReference type="GO" id="GO:0009279">
    <property type="term" value="C:cell outer membrane"/>
    <property type="evidence" value="ECO:0007669"/>
    <property type="project" value="UniProtKB-SubCell"/>
</dbReference>
<dbReference type="OrthoDB" id="9761152at2"/>
<feature type="domain" description="TonB-dependent receptor plug" evidence="15">
    <location>
        <begin position="77"/>
        <end position="184"/>
    </location>
</feature>
<comment type="caution">
    <text evidence="16">The sequence shown here is derived from an EMBL/GenBank/DDBJ whole genome shotgun (WGS) entry which is preliminary data.</text>
</comment>
<dbReference type="PANTHER" id="PTHR32552">
    <property type="entry name" value="FERRICHROME IRON RECEPTOR-RELATED"/>
    <property type="match status" value="1"/>
</dbReference>
<keyword evidence="17" id="KW-1185">Reference proteome</keyword>
<feature type="domain" description="TonB-dependent receptor-like beta-barrel" evidence="14">
    <location>
        <begin position="284"/>
        <end position="699"/>
    </location>
</feature>
<dbReference type="EMBL" id="NOXX01000220">
    <property type="protein sequence ID" value="OYQ40687.1"/>
    <property type="molecule type" value="Genomic_DNA"/>
</dbReference>
<evidence type="ECO:0000256" key="11">
    <source>
        <dbReference type="ARBA" id="ARBA00023237"/>
    </source>
</evidence>
<evidence type="ECO:0000256" key="2">
    <source>
        <dbReference type="ARBA" id="ARBA00022448"/>
    </source>
</evidence>
<evidence type="ECO:0000313" key="16">
    <source>
        <dbReference type="EMBL" id="OYQ40687.1"/>
    </source>
</evidence>
<evidence type="ECO:0000256" key="13">
    <source>
        <dbReference type="RuleBase" id="RU003357"/>
    </source>
</evidence>
<evidence type="ECO:0000256" key="3">
    <source>
        <dbReference type="ARBA" id="ARBA00022452"/>
    </source>
</evidence>
<dbReference type="GO" id="GO:0015344">
    <property type="term" value="F:siderophore uptake transmembrane transporter activity"/>
    <property type="evidence" value="ECO:0007669"/>
    <property type="project" value="TreeGrafter"/>
</dbReference>
<keyword evidence="9 13" id="KW-0798">TonB box</keyword>
<dbReference type="Gene3D" id="2.40.170.20">
    <property type="entry name" value="TonB-dependent receptor, beta-barrel domain"/>
    <property type="match status" value="1"/>
</dbReference>
<organism evidence="16 17">
    <name type="scientific">Flavobacterium aurantiibacter</name>
    <dbReference type="NCBI Taxonomy" id="2023067"/>
    <lineage>
        <taxon>Bacteria</taxon>
        <taxon>Pseudomonadati</taxon>
        <taxon>Bacteroidota</taxon>
        <taxon>Flavobacteriia</taxon>
        <taxon>Flavobacteriales</taxon>
        <taxon>Flavobacteriaceae</taxon>
        <taxon>Flavobacterium</taxon>
    </lineage>
</organism>
<sequence length="734" mass="81687">MKKSSFSFFGRAHKGRALRSNLFGLLTSPNKISAAIPRAAIVTVLCLPSAFAQTQQDSTKVETLSEVLVSGVRAGKDAPLAFSNLKTTELVTRNLGQDIPILLNFLPSVVTTSDAGNGFGYTGIRVRGSDATRVNVTINGIPYNDSESHGTFWVNLPDFVSSTESLQLQRGVGSSTNGAGAFGASLNLQTDKIRETAFAEIDNAVGSFNSRKHTLKFGSGLLNNKFEISGRISDLSSDGYIDRAFSDLRSYFFQAAYRSEKTTVKALVFGGREQTYQAWYGIDAETLRTNRTFNFAGLYTDANGNPQFYSNETDNYGQDHYQLHLTHRFSSHWSATAALHLTQGKGYFENYISGATPADYGLTSAAATTDLIRRKWLDNDFFGATYSLKYLKDKIDFVYGGAVNRYNGLHFGNVLYTREATSLEPDSRYYQQDARKDEVNQFAKLNFRASDKWLFYADMQWRYINYFAEALTPADVNDSFSFFNPKMGVTYFLKPNQSLYASYAKAQREPNRTDYETGSVRPEKLNDFELGYRFQGSKVSFQVNGYAMLYRDQLVLTGALDDVGNAIRTNVGKSHRLGIELDANVQLTKKLSWAPNATFSRNRNQDFVTDVNGVPTALGETEIAFSPEWIAGNVFTWNAFKNFSAALLSKYVGRQNLSNLNDANARLNAYHQHDLNLSYTVIPKAYAKQLRFSVLVNNILDRDIVSNGADFGGGYVVYYPQAGINVLAGLNIQL</sequence>
<comment type="similarity">
    <text evidence="12 13">Belongs to the TonB-dependent receptor family.</text>
</comment>
<reference evidence="16 17" key="1">
    <citation type="submission" date="2017-07" db="EMBL/GenBank/DDBJ databases">
        <title>Flavobacterium cyanobacteriorum sp. nov., isolated from cyanobacterial aggregates in a eutrophic lake.</title>
        <authorList>
            <person name="Cai H."/>
        </authorList>
    </citation>
    <scope>NUCLEOTIDE SEQUENCE [LARGE SCALE GENOMIC DNA]</scope>
    <source>
        <strain evidence="16 17">TH167</strain>
    </source>
</reference>
<evidence type="ECO:0000256" key="4">
    <source>
        <dbReference type="ARBA" id="ARBA00022496"/>
    </source>
</evidence>
<keyword evidence="8" id="KW-0406">Ion transport</keyword>
<dbReference type="Proteomes" id="UP000216035">
    <property type="component" value="Unassembled WGS sequence"/>
</dbReference>